<proteinExistence type="predicted"/>
<dbReference type="PANTHER" id="PTHR11049">
    <property type="entry name" value="ACYL COENZYME A THIOESTER HYDROLASE"/>
    <property type="match status" value="1"/>
</dbReference>
<sequence length="390" mass="43897">MRRLTLSNSSKIVQFLSRNFTKSTDDALIVGHNQKCIRDCEVFKVTTSDFAGSFDDIVLRRASAGGILSFLDTCGGRTAISFLVGYNNQDRDIIKKSVGVTIATVSFNAFMFRRPVYMGDLVVVQGSVIYAGKSSLGIHLNVERQGYDARTPSYVGECYLTMVCVSPMKLDTVVKDVVPALRLTSKIDKERYQLYTAIRDIQKKTKEATREKIVDGRQEIIEDDVNRDKPIKVPISETTTYGNRAYSPADVNFNNAIFGGAILRWMEEHACHCGRVFTGNPHVYTIGMHNMLFDRPIFYSDSTSLEARVVYVRHTTMEVDVDIVVERDGSFVTSNRASFVLISMDEKGNKVPIPKGIDLKNSSAEHLKDYLKARIRYYTSLEVKQQKTPL</sequence>
<name>A0A1X0P0I5_9TRYP</name>
<keyword evidence="4" id="KW-1185">Reference proteome</keyword>
<dbReference type="GO" id="GO:0006637">
    <property type="term" value="P:acyl-CoA metabolic process"/>
    <property type="evidence" value="ECO:0007669"/>
    <property type="project" value="TreeGrafter"/>
</dbReference>
<dbReference type="InterPro" id="IPR033120">
    <property type="entry name" value="HOTDOG_ACOT"/>
</dbReference>
<dbReference type="PANTHER" id="PTHR11049:SF24">
    <property type="entry name" value="CYTOSOLIC ACYL COENZYME A THIOESTER HYDROLASE"/>
    <property type="match status" value="1"/>
</dbReference>
<evidence type="ECO:0000259" key="2">
    <source>
        <dbReference type="PROSITE" id="PS51770"/>
    </source>
</evidence>
<keyword evidence="3" id="KW-0547">Nucleotide-binding</keyword>
<dbReference type="CDD" id="cd03442">
    <property type="entry name" value="BFIT_BACH"/>
    <property type="match status" value="1"/>
</dbReference>
<evidence type="ECO:0000256" key="1">
    <source>
        <dbReference type="ARBA" id="ARBA00022801"/>
    </source>
</evidence>
<keyword evidence="3" id="KW-0067">ATP-binding</keyword>
<dbReference type="VEuPathDB" id="TriTrypDB:TM35_000092830"/>
<comment type="caution">
    <text evidence="3">The sequence shown here is derived from an EMBL/GenBank/DDBJ whole genome shotgun (WGS) entry which is preliminary data.</text>
</comment>
<dbReference type="STRING" id="67003.A0A1X0P0I5"/>
<dbReference type="InterPro" id="IPR029069">
    <property type="entry name" value="HotDog_dom_sf"/>
</dbReference>
<dbReference type="GeneID" id="39984302"/>
<feature type="domain" description="HotDog ACOT-type" evidence="2">
    <location>
        <begin position="236"/>
        <end position="347"/>
    </location>
</feature>
<dbReference type="EMBL" id="NBCO01000009">
    <property type="protein sequence ID" value="ORC90233.1"/>
    <property type="molecule type" value="Genomic_DNA"/>
</dbReference>
<organism evidence="3 4">
    <name type="scientific">Trypanosoma theileri</name>
    <dbReference type="NCBI Taxonomy" id="67003"/>
    <lineage>
        <taxon>Eukaryota</taxon>
        <taxon>Discoba</taxon>
        <taxon>Euglenozoa</taxon>
        <taxon>Kinetoplastea</taxon>
        <taxon>Metakinetoplastina</taxon>
        <taxon>Trypanosomatida</taxon>
        <taxon>Trypanosomatidae</taxon>
        <taxon>Trypanosoma</taxon>
    </lineage>
</organism>
<dbReference type="PROSITE" id="PS51770">
    <property type="entry name" value="HOTDOG_ACOT"/>
    <property type="match status" value="2"/>
</dbReference>
<dbReference type="GO" id="GO:0005524">
    <property type="term" value="F:ATP binding"/>
    <property type="evidence" value="ECO:0007669"/>
    <property type="project" value="UniProtKB-KW"/>
</dbReference>
<dbReference type="Gene3D" id="3.10.129.10">
    <property type="entry name" value="Hotdog Thioesterase"/>
    <property type="match status" value="2"/>
</dbReference>
<dbReference type="InterPro" id="IPR040170">
    <property type="entry name" value="Cytosol_ACT"/>
</dbReference>
<dbReference type="InterPro" id="IPR006683">
    <property type="entry name" value="Thioestr_dom"/>
</dbReference>
<protein>
    <submittedName>
        <fullName evidence="3">ATP-binding protein Cassette (ABC) superfamily</fullName>
    </submittedName>
</protein>
<reference evidence="3 4" key="1">
    <citation type="submission" date="2017-03" db="EMBL/GenBank/DDBJ databases">
        <title>An alternative strategy for trypanosome survival in the mammalian bloodstream revealed through genome and transcriptome analysis of the ubiquitous bovine parasite Trypanosoma (Megatrypanum) theileri.</title>
        <authorList>
            <person name="Kelly S."/>
            <person name="Ivens A."/>
            <person name="Mott A."/>
            <person name="O'Neill E."/>
            <person name="Emms D."/>
            <person name="Macleod O."/>
            <person name="Voorheis P."/>
            <person name="Matthews J."/>
            <person name="Matthews K."/>
            <person name="Carrington M."/>
        </authorList>
    </citation>
    <scope>NUCLEOTIDE SEQUENCE [LARGE SCALE GENOMIC DNA]</scope>
    <source>
        <strain evidence="3">Edinburgh</strain>
    </source>
</reference>
<dbReference type="AlphaFoldDB" id="A0A1X0P0I5"/>
<feature type="domain" description="HotDog ACOT-type" evidence="2">
    <location>
        <begin position="41"/>
        <end position="168"/>
    </location>
</feature>
<dbReference type="SUPFAM" id="SSF54637">
    <property type="entry name" value="Thioesterase/thiol ester dehydrase-isomerase"/>
    <property type="match status" value="2"/>
</dbReference>
<evidence type="ECO:0000313" key="4">
    <source>
        <dbReference type="Proteomes" id="UP000192257"/>
    </source>
</evidence>
<gene>
    <name evidence="3" type="ORF">TM35_000092830</name>
</gene>
<dbReference type="RefSeq" id="XP_028884299.1">
    <property type="nucleotide sequence ID" value="XM_029024522.1"/>
</dbReference>
<accession>A0A1X0P0I5</accession>
<dbReference type="GO" id="GO:0005829">
    <property type="term" value="C:cytosol"/>
    <property type="evidence" value="ECO:0007669"/>
    <property type="project" value="TreeGrafter"/>
</dbReference>
<dbReference type="GO" id="GO:0052816">
    <property type="term" value="F:long-chain fatty acyl-CoA hydrolase activity"/>
    <property type="evidence" value="ECO:0007669"/>
    <property type="project" value="TreeGrafter"/>
</dbReference>
<evidence type="ECO:0000313" key="3">
    <source>
        <dbReference type="EMBL" id="ORC90233.1"/>
    </source>
</evidence>
<dbReference type="Pfam" id="PF03061">
    <property type="entry name" value="4HBT"/>
    <property type="match status" value="2"/>
</dbReference>
<dbReference type="OrthoDB" id="331699at2759"/>
<dbReference type="GO" id="GO:0009062">
    <property type="term" value="P:fatty acid catabolic process"/>
    <property type="evidence" value="ECO:0007669"/>
    <property type="project" value="TreeGrafter"/>
</dbReference>
<keyword evidence="1" id="KW-0378">Hydrolase</keyword>
<dbReference type="Proteomes" id="UP000192257">
    <property type="component" value="Unassembled WGS sequence"/>
</dbReference>